<evidence type="ECO:0000313" key="4">
    <source>
        <dbReference type="EMBL" id="KAJ6848267.1"/>
    </source>
</evidence>
<dbReference type="PANTHER" id="PTHR33172:SF37">
    <property type="entry name" value="PROTEIN OXIDATIVE STRESS 3 LIKE 1"/>
    <property type="match status" value="1"/>
</dbReference>
<evidence type="ECO:0000256" key="1">
    <source>
        <dbReference type="ARBA" id="ARBA00004123"/>
    </source>
</evidence>
<evidence type="ECO:0000313" key="5">
    <source>
        <dbReference type="Proteomes" id="UP001140949"/>
    </source>
</evidence>
<keyword evidence="2" id="KW-0539">Nucleus</keyword>
<proteinExistence type="predicted"/>
<sequence length="233" mass="24911">MSIALEIGRPEFALLPIHSPPAPTESSSSASSSIGKNSESWGSDGVDSSKEEDEVESAYKEGSSACALDPLEEALPIRRGISSCYQGKSKSFSSLSDAIASCNSASDFAKPENAYTRRRRNEVAKKIYFSKTPSSSQLRTGGGISKRFPTSRSTLALAAAMNNSKSLGEQEPQQHRLPPLHPARRNSEDGSLVPSSPPQYCSFSTRSFSLADIEGMAGSGSSIGLKDSRTRFY</sequence>
<dbReference type="AlphaFoldDB" id="A0AAX6I5Y0"/>
<comment type="subcellular location">
    <subcellularLocation>
        <location evidence="1">Nucleus</location>
    </subcellularLocation>
</comment>
<keyword evidence="5" id="KW-1185">Reference proteome</keyword>
<dbReference type="EMBL" id="JANAVB010004600">
    <property type="protein sequence ID" value="KAJ6848267.1"/>
    <property type="molecule type" value="Genomic_DNA"/>
</dbReference>
<dbReference type="Proteomes" id="UP001140949">
    <property type="component" value="Unassembled WGS sequence"/>
</dbReference>
<feature type="region of interest" description="Disordered" evidence="3">
    <location>
        <begin position="15"/>
        <end position="63"/>
    </location>
</feature>
<name>A0AAX6I5Y0_IRIPA</name>
<comment type="caution">
    <text evidence="4">The sequence shown here is derived from an EMBL/GenBank/DDBJ whole genome shotgun (WGS) entry which is preliminary data.</text>
</comment>
<reference evidence="4" key="2">
    <citation type="submission" date="2023-04" db="EMBL/GenBank/DDBJ databases">
        <authorList>
            <person name="Bruccoleri R.E."/>
            <person name="Oakeley E.J."/>
            <person name="Faust A.-M."/>
            <person name="Dessus-Babus S."/>
            <person name="Altorfer M."/>
            <person name="Burckhardt D."/>
            <person name="Oertli M."/>
            <person name="Naumann U."/>
            <person name="Petersen F."/>
            <person name="Wong J."/>
        </authorList>
    </citation>
    <scope>NUCLEOTIDE SEQUENCE</scope>
    <source>
        <strain evidence="4">GSM-AAB239-AS_SAM_17_03QT</strain>
        <tissue evidence="4">Leaf</tissue>
    </source>
</reference>
<dbReference type="PANTHER" id="PTHR33172">
    <property type="entry name" value="OS08G0516900 PROTEIN"/>
    <property type="match status" value="1"/>
</dbReference>
<feature type="compositionally biased region" description="Low complexity" evidence="3">
    <location>
        <begin position="26"/>
        <end position="46"/>
    </location>
</feature>
<reference evidence="4" key="1">
    <citation type="journal article" date="2023" name="GigaByte">
        <title>Genome assembly of the bearded iris, Iris pallida Lam.</title>
        <authorList>
            <person name="Bruccoleri R.E."/>
            <person name="Oakeley E.J."/>
            <person name="Faust A.M.E."/>
            <person name="Altorfer M."/>
            <person name="Dessus-Babus S."/>
            <person name="Burckhardt D."/>
            <person name="Oertli M."/>
            <person name="Naumann U."/>
            <person name="Petersen F."/>
            <person name="Wong J."/>
        </authorList>
    </citation>
    <scope>NUCLEOTIDE SEQUENCE</scope>
    <source>
        <strain evidence="4">GSM-AAB239-AS_SAM_17_03QT</strain>
    </source>
</reference>
<gene>
    <name evidence="4" type="ORF">M6B38_273460</name>
</gene>
<dbReference type="InterPro" id="IPR051992">
    <property type="entry name" value="OxStress_Response_Reg"/>
</dbReference>
<evidence type="ECO:0000256" key="2">
    <source>
        <dbReference type="ARBA" id="ARBA00023242"/>
    </source>
</evidence>
<organism evidence="4 5">
    <name type="scientific">Iris pallida</name>
    <name type="common">Sweet iris</name>
    <dbReference type="NCBI Taxonomy" id="29817"/>
    <lineage>
        <taxon>Eukaryota</taxon>
        <taxon>Viridiplantae</taxon>
        <taxon>Streptophyta</taxon>
        <taxon>Embryophyta</taxon>
        <taxon>Tracheophyta</taxon>
        <taxon>Spermatophyta</taxon>
        <taxon>Magnoliopsida</taxon>
        <taxon>Liliopsida</taxon>
        <taxon>Asparagales</taxon>
        <taxon>Iridaceae</taxon>
        <taxon>Iridoideae</taxon>
        <taxon>Irideae</taxon>
        <taxon>Iris</taxon>
    </lineage>
</organism>
<dbReference type="GO" id="GO:0005634">
    <property type="term" value="C:nucleus"/>
    <property type="evidence" value="ECO:0007669"/>
    <property type="project" value="UniProtKB-SubCell"/>
</dbReference>
<dbReference type="GO" id="GO:0006950">
    <property type="term" value="P:response to stress"/>
    <property type="evidence" value="ECO:0007669"/>
    <property type="project" value="UniProtKB-ARBA"/>
</dbReference>
<feature type="region of interest" description="Disordered" evidence="3">
    <location>
        <begin position="164"/>
        <end position="198"/>
    </location>
</feature>
<evidence type="ECO:0000256" key="3">
    <source>
        <dbReference type="SAM" id="MobiDB-lite"/>
    </source>
</evidence>
<protein>
    <submittedName>
        <fullName evidence="4">Uncharacterized protein</fullName>
    </submittedName>
</protein>
<accession>A0AAX6I5Y0</accession>